<organism evidence="2">
    <name type="scientific">marine metagenome</name>
    <dbReference type="NCBI Taxonomy" id="408172"/>
    <lineage>
        <taxon>unclassified sequences</taxon>
        <taxon>metagenomes</taxon>
        <taxon>ecological metagenomes</taxon>
    </lineage>
</organism>
<protein>
    <submittedName>
        <fullName evidence="2">Uncharacterized protein</fullName>
    </submittedName>
</protein>
<proteinExistence type="predicted"/>
<feature type="region of interest" description="Disordered" evidence="1">
    <location>
        <begin position="130"/>
        <end position="178"/>
    </location>
</feature>
<evidence type="ECO:0000313" key="2">
    <source>
        <dbReference type="EMBL" id="SVA47730.1"/>
    </source>
</evidence>
<evidence type="ECO:0000256" key="1">
    <source>
        <dbReference type="SAM" id="MobiDB-lite"/>
    </source>
</evidence>
<sequence>MIWFSGSGNKNFNEQTIKTMIYYLHIPNLNYYINHQFASVEVKGNIHRSQWTSDNPNHDYWIRVSVSDENGYPVIGLSTLHIFLCFRLYKTVQYSNQLSRGECIKPKSVQGSDYPDVSRLFGDWEAISWSTGPSTKIDPNYKKATKKQLEKMKPKGSNSPEAKELERKLKEAAAKQKN</sequence>
<dbReference type="EMBL" id="UINC01010754">
    <property type="protein sequence ID" value="SVA47730.1"/>
    <property type="molecule type" value="Genomic_DNA"/>
</dbReference>
<name>A0A381W587_9ZZZZ</name>
<reference evidence="2" key="1">
    <citation type="submission" date="2018-05" db="EMBL/GenBank/DDBJ databases">
        <authorList>
            <person name="Lanie J.A."/>
            <person name="Ng W.-L."/>
            <person name="Kazmierczak K.M."/>
            <person name="Andrzejewski T.M."/>
            <person name="Davidsen T.M."/>
            <person name="Wayne K.J."/>
            <person name="Tettelin H."/>
            <person name="Glass J.I."/>
            <person name="Rusch D."/>
            <person name="Podicherti R."/>
            <person name="Tsui H.-C.T."/>
            <person name="Winkler M.E."/>
        </authorList>
    </citation>
    <scope>NUCLEOTIDE SEQUENCE</scope>
</reference>
<feature type="compositionally biased region" description="Basic and acidic residues" evidence="1">
    <location>
        <begin position="161"/>
        <end position="178"/>
    </location>
</feature>
<accession>A0A381W587</accession>
<gene>
    <name evidence="2" type="ORF">METZ01_LOCUS100584</name>
</gene>
<dbReference type="AlphaFoldDB" id="A0A381W587"/>